<feature type="region of interest" description="Disordered" evidence="2">
    <location>
        <begin position="4465"/>
        <end position="4527"/>
    </location>
</feature>
<gene>
    <name evidence="3" type="ORF">BLNAU_4513</name>
</gene>
<feature type="region of interest" description="Disordered" evidence="2">
    <location>
        <begin position="662"/>
        <end position="697"/>
    </location>
</feature>
<dbReference type="EMBL" id="JARBJD010000022">
    <property type="protein sequence ID" value="KAK2960615.1"/>
    <property type="molecule type" value="Genomic_DNA"/>
</dbReference>
<feature type="region of interest" description="Disordered" evidence="2">
    <location>
        <begin position="4254"/>
        <end position="4289"/>
    </location>
</feature>
<feature type="region of interest" description="Disordered" evidence="2">
    <location>
        <begin position="4780"/>
        <end position="4800"/>
    </location>
</feature>
<evidence type="ECO:0000256" key="1">
    <source>
        <dbReference type="SAM" id="Coils"/>
    </source>
</evidence>
<protein>
    <submittedName>
        <fullName evidence="3">Uncharacterized protein</fullName>
    </submittedName>
</protein>
<feature type="compositionally biased region" description="Basic and acidic residues" evidence="2">
    <location>
        <begin position="662"/>
        <end position="679"/>
    </location>
</feature>
<dbReference type="PANTHER" id="PTHR45703">
    <property type="entry name" value="DYNEIN HEAVY CHAIN"/>
    <property type="match status" value="1"/>
</dbReference>
<organism evidence="3 4">
    <name type="scientific">Blattamonas nauphoetae</name>
    <dbReference type="NCBI Taxonomy" id="2049346"/>
    <lineage>
        <taxon>Eukaryota</taxon>
        <taxon>Metamonada</taxon>
        <taxon>Preaxostyla</taxon>
        <taxon>Oxymonadida</taxon>
        <taxon>Blattamonas</taxon>
    </lineage>
</organism>
<feature type="compositionally biased region" description="Polar residues" evidence="2">
    <location>
        <begin position="4397"/>
        <end position="4407"/>
    </location>
</feature>
<feature type="compositionally biased region" description="Polar residues" evidence="2">
    <location>
        <begin position="4254"/>
        <end position="4271"/>
    </location>
</feature>
<sequence>METSRSLLDKQAFLPGLSGFNNPSATLSEQGLTEARTTLTSFCSACELLLASIDVLETVKNIRYLILGGPEGIAIETHIQPVLAKLEAHFSLSQWQRKDSLSILLKPSTKIRLHNAVSYSCTFITSRLVEAINEDNTASTIISLSFPLCVINHLRQFVDHNLSAAKLMTLFRSQIASLKAHMILVDTRELTLPFCVGEFANVFGNRSLQTVLSQYLFLIQLWNWSNQAESSRPRSVWDTGKQSHKKMFGLFKRAIQKSTHELETINQAAVSIGDQFLSSFMRAAETINLQSLSHTVFEYSYISPDKIILTLADTRNLLLYIRIAIGFINRPSSLSRLLPSIESLITHRHHLSHFLSQRELVLTTTTSNERGCIQNEWGKVEACLTSGLMTVMWNSPDFPRFADRCVRAMKDLFHAVRQLKITKGRLEQNSDILEREICSFQLPVGVVSINQIVELAKKAIEKKTEQKRSLDRTIAQMEQSAKVDHDQKVVDSYTEYFNKFRKESMDRCIKHLTTTMTQMVDHLKAGLVQIELLIVLGGVEETNGVITGNPTLEFYYPAETSQLIAGSGKSQSFTPLIYFFSSFLYDFVEVVGLSAQQISGSRSKRSRSSTKMPEELAASITELIELMESASKASYSFMMTFSSFSDLWKVNGEQEMIKLRKNELQKEEERRKEQAKEDMESPLAFSRPSAPSDSTPAKEVQELTIPELSTEWSDLTFWVDTHNSKTENQFKVHQNSTRVSPNPPFSQLLDLLSSVLQLSTLISSLTSSSQSTECPFITFSLTSLQQSLLSLSTTFLNPFVEYLASSLRLSIQKAQQTLTSLQLLPSLLTESMSLPSSLSLCTILRHCFTVPSTFTSYIVSLLSRTEWAQNVLGMKSERIKDEISTLQATWISFTSNQLVLIQHQLQLTENKNNVLLSAIEEKFESESEKLHKHTMHKDYSPISLDESPVSAFERLDALTVRFQQLKDEEKSLHSLHALLSKPSHMHSHDLGEAKRIIEVLQTVWREVSKMEDYMKDDIEQMSFGVLQILQQPIKTFEDTLKTMEQIHFSSAFPIFQEFSQLAQKNHTILVLLNQMRAHPLDRHDWVVIFNILKIDGNKQQDLIPSALSGEIQLKVFIDSFEMNMEKEFKRVLKDWEERDELFSIINDTIMYYHSLTLPLAETSWELELHDSERLPASHFSIVPRPVKTERMKRNERKRDKPIQPSGKAYFPHLGADGLKWLQFVLMSDSNDIIRIIGEKHSKEMLRAVDFLLNTLTVLSDLVRGLVSVNSTIQALHNTFLTGIVPVSDFSPDTVFPLMIECEEQLQDLTGGDIERIEITVRLLQQLNTALMNQLRISAIISLPEAFRMTPYRFAPYLVPPPSFVHVISSYSTTTSVPVIRGEFIQTLVPNCIGIETDHAQMRRQFQSLNPMKPLNLKCVTLYSSSMHPISLTRYSIHLGFNSNFYSFFPNLESAIKNELKSEFLTLISTLSQGKSLLHFIDTNLLTLLSPNPPFAIQSIELAISVWYSSLLIQARRALETNRLESCYTRLLQLEDQTKEVLVVLMSIQRYSDICHNNYAVLNTIMKDVSHRLQTEGGFRGEQHHKESQAVLMWDDGEEWGEILFQSMNGMDDTDEPEINEDETEMTEKEEKFRDTVRELIRIVLTYVNDCQLRRHVFEELNIFPSNLQAATTSLTPPPNQHDLDLILSDLSANDVSDHSALLKVLDNSAPFVFSPEDEKITMRFPQHDMSLDQKGEWMGTEFGFELLPPISTYSIPDSFSARLFRKTLSACFVDSNSSPYVCAGPIVFVKDVEYSSAHRYLDSYASSLGLVLHSIVCAPLLPFQRLKQLIYIHIAFGHSIVLEHLECLDQFTRRLLVEWLKGVIAFKKTANRESEFGRKKVEFSLDELSSEIDLPLRPTIISALYSSTTSYTGSTPDNLSEVFRVITLPQDNRENILTSMLIEHGFVFSQLFASKLVVFFSSLLDLANYQIKDEHQHLQVHVYSPVFLQPLMARAGKNLRNIIQSTRLTSFSQETRIDPHLIHNYLTLVEYPLFYSAPHLLGSSLTDPAVVLQIHREFEEKAIRNALFESVSELLSASNEMNLQEKPQRLFQGDERWIGSIERQVYRLVNATFTNLVDPEMITLPSQSEHQTHRKARSRHPSRSSLSQSSNPIVFPSAMMIPQIQTDVKTRHHHLVISYCNRAGLSTDSLFLRHAVGLYNQIKRCPTAIVTGPPGSGKTIVIDASKSIAEHELRTQIVTVMFTPFTLDHKLGDPKKLKEIQKKLFFTIRQSLTTQAINEFGEACGQYFKRHKPLDDVINSNFFTQISQRSRARPLEYLTGQSKTISRPLWIILRAHLINFSSPPSNFLEIICGCSIVQSSASVVIVSPLMGSIVLPPESKIIFETSFSITEISPFSSIQSPIFTITTPHTAIKDWLITTFVRRMAKLVPSEVLNASLLYLRSTTDTILTYLGAHHYTVQHSGSTRINVIGCYRTCAGLLTSLIMLHSKNVKTQIDMKLMLLYSAYSLLWGFFGQMKRSRQRTEKQNRFSFDDWFHRWKEKHHSLNLSIAHVESALELQENVRFTDDEVTVTNSDDDKQIMDIETFVKTEFGEDMAMIKTGSVFDYVPDPYEKQLVNISLLHSNNCILGPSFIAEMDDLPPVIKEYRPLRQILFPSALLSIVHMPIVLFEDAGITSSLFSSYIATIVGEMASFILPESAAWSRPCNQTRHVTRILFSDGHTVSNHSRIPYGSWIKRACSHHGLYTCPNCPTLLYVSSTQDKDPFNAIVGLADSHRTQEIFGADGLVRKMNSTHPFIISCSDESFLNTRYFDPVSQDMSTFSFTEPEPEDYAEIALVILRQGSIKMHSAFDAIAKEVIIPACVYFHTTLFSVGNGLLKPTLQMFNALMTGLFNASSSCYQSPQSLIALWHWQAHAVYDFSQPTSRLYDLVRDKVIHTSRMFFVTALRQSAEAGSKFFTNEPFIKEDGRLVKPVLFKVVRKDSSHQLEVYSPTEETNLNKTLETLAKSRSGSDAYSLWVHSNLAKSDYIERQLRLYQIFSDNAQPLIVCDKNILNELYTMRVTAALFDCSVTIVSLPSSIQNVASFLNSLAHLIVDNFFDMMKQEIADKEHGRKRFALPPIVMHRSFNPPISTKTVRPLTFFGYDSSLIPTSYRQTTHAKAFLFVLVQSLTPETQFLVSLLAEVLEFGIVPTVGTNDWIKVLEGNMMGGAMSDKLDSHDSCILHLFRGITALLIKRGIAQPNTQQVAALLTLATKYIKIVFNTKYTHTDKVISYLGHFSQISHWMHAPELFAHMNNPGGQIAHQAHWTMKNEPLLRHFIQIATDMLMPTYLKLSSFMYNRQLQDAITTVQQLNYRKKTEGYLEEVISPVISMIYAKVVHLSRSLESDQSVFGATHRDPAFGLDTMHHPSIASYIDYTSFFGKLLTGSVRYYNSMVQNLVSTIAVIVKFRQQVLLLRHDLTQIELEAKINSVQELARTRLESIGIQLHQFQNDRSALLKAHTSPKPPIPPCQHSETMEQIVINMCEAMFPFNVEDVEDFRNISNIYHPLRVLSQSLAMMLSPKEKTQVKVIPTQSMPLLNAMWSLDLTEVPFLHAYETNVRMKNDVFVDDLPLVPALARSFHRWLINASQYRLECENLTPQQKIQAKQLATYYTLEYKIKKVDILINKLLTEQESLWVLLQAEDPEALFLQTTTRANEHLVQAERFVLSLNPITLTLTEDLKSYESLIDTAIGDSVIAAAFLTLFSRFTDAEKWLFAKDDMFPLLDEMNVSFSQNADPYVFLLRLDFDSIADIASLPSSQQNKKIFDQVTSFIDVLHKQSFSFLMLETSLIDTAHTSVLSYADTSMNGYSLFSQRHFAFNDTTSDGVSSTSLASCTQSDFNGHVLMTLTSRTLLGLFVRILYANGFFHSLLTLGHFHATRIVENPNQFQLTVPLLKLPLIFDRLSITTNKSFHSSADSPPNQLFELYGIRKPSESPFVISLASRSSLALIHELLNQISQTFYPALPQVPETPRLLAPLPSPSQSTIRSNREKRLMDIQNYLRTANGSVTTKRIPLFLLDVCDSTVTSSLALVFEALSMRFTTDTDSNHLSITIPSETTPDLFTLKDQASKTYHLPVALDIILISSTDPQATFYGTWMEFIDPIQITPSMQTIRETLSTQLSRTISSVISSTHPEFAMRHSIQFSANLTEVGLIETRRVEKKKQLVRVIKTLYDLNLFPILKVPYGSPVDPFVLQPRNLSDLRTHTDFVEAVFIHTKPSNSESASLSGTPDPNSPTDKLDSKGSPSNTDSPSLQIIHESEPDTLSSVLFDTTSPAHNLIVPDPQLPAFSDSLLKAEILPDSEGPTETEENVSFDLVSHPQSESIISFDIAKLQRAVPEDPLDPTLERRVFIDFDDLSGGDGTQTQPPSQTDASAPDSGPEEAISDEGFNEFTRISPRNQEKPQFELDNELAWVGNSIMIEPGEFPALLPASSPSVRSSPSESHHSSQSGLEIPVLDDMKESQHHEEAEPSPPLPFFSIGSPEMGETPNIDSFDDPSSLSRAFLFSIDTQSDFLSSLNAFQPIHTRSGSPQFGFSYDSVENNSLDLYDKPPVPKKSYSSQPRLSAHPRPVEETIAQKRELMDQPLSEVLSITFLLFHNPDSDEGRTDRIFELSNALQEYNNAENEVLESLEWLNFTFHWEWKNVWVYAEFLAIWVYGYVRTLALPFGNSLPLVLRRQSFQTLISRYINIFASVLLQQSDIHLNHFKKTSHSTGTMPELSPCPMSAQLLSGRRDTIFSTADSEIMESPPFSSGHMSQTEPSFETVSSTGDFQTHMISNMSARDKMKEHQIRKQIIDIEAITDSSHSPFSLPKFNRGTKRGFSEMEFHLFTYPHSFVVHDIKSAMSIDVRIPENVLFESRVPFFSEMIQLMLPLESAVLQCSGLMPMNPASSWLPSIAWKNIFTLAALCPVYRPLVQDLSEAMSSVFFVIDAIPNTYPDADQVLRDILRRSSRNQDRVEKTEADELARFEVVSMLEREAVFTVLDDIDSSRKQSYGQSHHKKEQDELQQHISSVVSSFSQANSTLPTQQKNTAIGSQFDETDVLIQDRAAFESHIKPLSGMRLRWEQWYHTDNPEQEPFPNEMITHLSSPQKLLLFTAILPSRTRSAISDVIIDCPFLGLDAAYFDMSLPSPQKNTGHHSTDKDSFMMVSTTFFLDTFLIERLTQPDLVGAEGPSGKGDNSHRVLMLSLPNKDWLSPAWSQEVIGYIEEVAKQKKMTTYSINMTVFFRHQLERTLKDNTSQSVHALDREQIWSNSWKMVRAILNKQFSTQNWLIVEGLEMTTPEFIEKFSKWAKRKYHQQSSRRQSFLWILMTDEHYLNPDSPITCLSKYVADIALHHVVRVPRGFRQALVSTLGTSSQFLPRKTLTHIARFYDNEADRNSFTYRSLVYLTGAFCAFHSSLIEMTYREAGLTNTKGFRIDSRALIRFLQILQQPTIYQYTKGARRTDASTPEMWKMKRLGEIIITRVYPEMLHYFDEKKMFMLIDRVFNSNLFFGGQSLPLLPSIVHPTNDSFIPSLAHFATLTLTNTISQSSAETAKGIVVNSVRTSQQILATAQTEGSLIGQLLRTDLELPTVFTPLFVSPASTLRFDSFLNSDPIANQSLNHRRELSLFVDIKTVLTRSTRRDTLNLLETPSFHPIILLRLIQELQMLQSRLRVSVASATFALRPVYLSEDKVPPSVAMLLNELVQMAVINERIGSFLEEIPSFFSSSLEQGKLQSTDDSKGMILVESMPMIVPTPFLPEVNITRRDYSSSFIQIWEHLGTGHVPLDWVHVDPGIFNHQQSPLSPDTPPRLLQWLNRYLLAAQQLHRLFAFAPMVTSRFGSGTTGNAFNDQIVDGAAIGQYPTIDPGLLFNPAGWLVGYRIEMTDHVNQHLLLSAVRHDKGSKLISSETAPEQPERIRSIKTSRYSGSMSGLSRNSTKFINLEKMDALVETNLVHIWKYRTAGSVLSLERTHSSGIIAGNSSVFGGNSSGISAQSGMPNESKRSNVLIKLISYRDVALSLTPTECDTAQNLLTQRPAKICTFSRFFWVGTTINSGPSSRFSHIHNLITHIGDHHSNTFVIRPDKLIPNERKMIRIDTQPDSSSTLNSFTTNVKEKQHALPVLQFNVIVSGIDQQQYSYAQHGSSLHNIQSRQVPISFSLSHRIIPNIILLVEDETETIARKGTERPPYRMSLGSLDHSLAPTPFKRPW</sequence>
<feature type="coiled-coil region" evidence="1">
    <location>
        <begin position="416"/>
        <end position="480"/>
    </location>
</feature>
<keyword evidence="4" id="KW-1185">Reference proteome</keyword>
<feature type="compositionally biased region" description="Low complexity" evidence="2">
    <location>
        <begin position="4466"/>
        <end position="4483"/>
    </location>
</feature>
<evidence type="ECO:0000313" key="4">
    <source>
        <dbReference type="Proteomes" id="UP001281761"/>
    </source>
</evidence>
<accession>A0ABQ9YA63</accession>
<dbReference type="InterPro" id="IPR026983">
    <property type="entry name" value="DHC"/>
</dbReference>
<comment type="caution">
    <text evidence="3">The sequence shown here is derived from an EMBL/GenBank/DDBJ whole genome shotgun (WGS) entry which is preliminary data.</text>
</comment>
<reference evidence="3 4" key="1">
    <citation type="journal article" date="2022" name="bioRxiv">
        <title>Genomics of Preaxostyla Flagellates Illuminates Evolutionary Transitions and the Path Towards Mitochondrial Loss.</title>
        <authorList>
            <person name="Novak L.V.F."/>
            <person name="Treitli S.C."/>
            <person name="Pyrih J."/>
            <person name="Halakuc P."/>
            <person name="Pipaliya S.V."/>
            <person name="Vacek V."/>
            <person name="Brzon O."/>
            <person name="Soukal P."/>
            <person name="Eme L."/>
            <person name="Dacks J.B."/>
            <person name="Karnkowska A."/>
            <person name="Elias M."/>
            <person name="Hampl V."/>
        </authorList>
    </citation>
    <scope>NUCLEOTIDE SEQUENCE [LARGE SCALE GENOMIC DNA]</scope>
    <source>
        <strain evidence="3">NAU3</strain>
        <tissue evidence="3">Gut</tissue>
    </source>
</reference>
<feature type="compositionally biased region" description="Polar residues" evidence="2">
    <location>
        <begin position="4782"/>
        <end position="4800"/>
    </location>
</feature>
<feature type="compositionally biased region" description="Polar residues" evidence="2">
    <location>
        <begin position="4278"/>
        <end position="4288"/>
    </location>
</feature>
<name>A0ABQ9YA63_9EUKA</name>
<feature type="compositionally biased region" description="Basic residues" evidence="2">
    <location>
        <begin position="2132"/>
        <end position="2142"/>
    </location>
</feature>
<evidence type="ECO:0000256" key="2">
    <source>
        <dbReference type="SAM" id="MobiDB-lite"/>
    </source>
</evidence>
<feature type="region of interest" description="Disordered" evidence="2">
    <location>
        <begin position="1610"/>
        <end position="1629"/>
    </location>
</feature>
<evidence type="ECO:0000313" key="3">
    <source>
        <dbReference type="EMBL" id="KAK2960615.1"/>
    </source>
</evidence>
<feature type="compositionally biased region" description="Acidic residues" evidence="2">
    <location>
        <begin position="1611"/>
        <end position="1624"/>
    </location>
</feature>
<dbReference type="Proteomes" id="UP001281761">
    <property type="component" value="Unassembled WGS sequence"/>
</dbReference>
<keyword evidence="1" id="KW-0175">Coiled coil</keyword>
<feature type="compositionally biased region" description="Basic and acidic residues" evidence="2">
    <location>
        <begin position="4491"/>
        <end position="4502"/>
    </location>
</feature>
<proteinExistence type="predicted"/>
<dbReference type="PANTHER" id="PTHR45703:SF36">
    <property type="entry name" value="DYNEIN HEAVY CHAIN, CYTOPLASMIC"/>
    <property type="match status" value="1"/>
</dbReference>
<feature type="region of interest" description="Disordered" evidence="2">
    <location>
        <begin position="2125"/>
        <end position="2151"/>
    </location>
</feature>
<feature type="region of interest" description="Disordered" evidence="2">
    <location>
        <begin position="4389"/>
        <end position="4419"/>
    </location>
</feature>